<accession>A0A9W7T2Y7</accession>
<sequence>MSQSALFYLSKIVFGDAGEVTSVSVMEGDSVTLHINLAEIKQDDKIQWKSPSNHPIAEIDEKKIIYKEPNESFRGRLELNIQTGDLTIKNMRTKYAGPYKAVISRNIETSVNFDVKVNESSHADSGGTDEETVLKTKGESVTLNTGVQTQRGDLILWRFGDEGLLIAKDDKDNKSSIYDDDEGFRGRLKLDDRTGSLTISDVRSSDSGLYKLKISSNHKQTLYKTFSVYVSDGLSPAAIAGIVVCVLLAAAAAAVVIYYRHCISKPLAVPVEVFQAEDLTLPPDPKDMPTADEGEWFFGDKEIIAKFNKKNNKFTTYDNVLDERFKDKLKLNRQTGSLTIRNIKTRHSGLYKLKIISGSGPSFIHYNVIVMARDKSVHLGDSVTLKTGVTDIKTADEILWTFGPEDTRIARITGGINEPSYYYYTDGRFRDKLEMDNQTGDLKIGDIRTEHIGVYEVQTYVRGETRYKKFTINTSEAEENCG</sequence>
<keyword evidence="1" id="KW-0812">Transmembrane</keyword>
<dbReference type="InterPro" id="IPR013783">
    <property type="entry name" value="Ig-like_fold"/>
</dbReference>
<keyword evidence="1" id="KW-1133">Transmembrane helix</keyword>
<proteinExistence type="predicted"/>
<organism evidence="3 4">
    <name type="scientific">Triplophysa rosa</name>
    <name type="common">Cave loach</name>
    <dbReference type="NCBI Taxonomy" id="992332"/>
    <lineage>
        <taxon>Eukaryota</taxon>
        <taxon>Metazoa</taxon>
        <taxon>Chordata</taxon>
        <taxon>Craniata</taxon>
        <taxon>Vertebrata</taxon>
        <taxon>Euteleostomi</taxon>
        <taxon>Actinopterygii</taxon>
        <taxon>Neopterygii</taxon>
        <taxon>Teleostei</taxon>
        <taxon>Ostariophysi</taxon>
        <taxon>Cypriniformes</taxon>
        <taxon>Nemacheilidae</taxon>
        <taxon>Triplophysa</taxon>
    </lineage>
</organism>
<dbReference type="SMART" id="SM00409">
    <property type="entry name" value="IG"/>
    <property type="match status" value="4"/>
</dbReference>
<dbReference type="InterPro" id="IPR013106">
    <property type="entry name" value="Ig_V-set"/>
</dbReference>
<keyword evidence="1" id="KW-0472">Membrane</keyword>
<name>A0A9W7T2Y7_TRIRA</name>
<dbReference type="InterPro" id="IPR003599">
    <property type="entry name" value="Ig_sub"/>
</dbReference>
<feature type="domain" description="Immunoglobulin" evidence="2">
    <location>
        <begin position="130"/>
        <end position="231"/>
    </location>
</feature>
<evidence type="ECO:0000313" key="4">
    <source>
        <dbReference type="Proteomes" id="UP001059041"/>
    </source>
</evidence>
<feature type="domain" description="Immunoglobulin" evidence="2">
    <location>
        <begin position="372"/>
        <end position="475"/>
    </location>
</feature>
<dbReference type="InterPro" id="IPR036179">
    <property type="entry name" value="Ig-like_dom_sf"/>
</dbReference>
<dbReference type="PANTHER" id="PTHR21063">
    <property type="entry name" value="LFA-3"/>
    <property type="match status" value="1"/>
</dbReference>
<dbReference type="PANTHER" id="PTHR21063:SF4">
    <property type="entry name" value="CD48 ANTIGEN-RELATED"/>
    <property type="match status" value="1"/>
</dbReference>
<dbReference type="EMBL" id="JAFHDT010000423">
    <property type="protein sequence ID" value="KAI7789590.1"/>
    <property type="molecule type" value="Genomic_DNA"/>
</dbReference>
<evidence type="ECO:0000256" key="1">
    <source>
        <dbReference type="SAM" id="Phobius"/>
    </source>
</evidence>
<gene>
    <name evidence="3" type="ORF">IRJ41_010687</name>
</gene>
<dbReference type="Gene3D" id="2.60.40.10">
    <property type="entry name" value="Immunoglobulins"/>
    <property type="match status" value="4"/>
</dbReference>
<dbReference type="Pfam" id="PF07686">
    <property type="entry name" value="V-set"/>
    <property type="match status" value="1"/>
</dbReference>
<evidence type="ECO:0000259" key="2">
    <source>
        <dbReference type="SMART" id="SM00409"/>
    </source>
</evidence>
<evidence type="ECO:0000313" key="3">
    <source>
        <dbReference type="EMBL" id="KAI7789590.1"/>
    </source>
</evidence>
<feature type="transmembrane region" description="Helical" evidence="1">
    <location>
        <begin position="237"/>
        <end position="259"/>
    </location>
</feature>
<reference evidence="3" key="1">
    <citation type="submission" date="2021-02" db="EMBL/GenBank/DDBJ databases">
        <title>Comparative genomics reveals that relaxation of natural selection precedes convergent phenotypic evolution of cavefish.</title>
        <authorList>
            <person name="Peng Z."/>
        </authorList>
    </citation>
    <scope>NUCLEOTIDE SEQUENCE</scope>
    <source>
        <tissue evidence="3">Muscle</tissue>
    </source>
</reference>
<feature type="domain" description="Immunoglobulin" evidence="2">
    <location>
        <begin position="268"/>
        <end position="371"/>
    </location>
</feature>
<dbReference type="AlphaFoldDB" id="A0A9W7T2Y7"/>
<dbReference type="Proteomes" id="UP001059041">
    <property type="component" value="Unassembled WGS sequence"/>
</dbReference>
<comment type="caution">
    <text evidence="3">The sequence shown here is derived from an EMBL/GenBank/DDBJ whole genome shotgun (WGS) entry which is preliminary data.</text>
</comment>
<keyword evidence="4" id="KW-1185">Reference proteome</keyword>
<feature type="domain" description="Immunoglobulin" evidence="2">
    <location>
        <begin position="20"/>
        <end position="118"/>
    </location>
</feature>
<dbReference type="SUPFAM" id="SSF48726">
    <property type="entry name" value="Immunoglobulin"/>
    <property type="match status" value="4"/>
</dbReference>
<protein>
    <recommendedName>
        <fullName evidence="2">Immunoglobulin domain-containing protein</fullName>
    </recommendedName>
</protein>